<dbReference type="HAMAP" id="MF_00221">
    <property type="entry name" value="NRAMP"/>
    <property type="match status" value="1"/>
</dbReference>
<protein>
    <submittedName>
        <fullName evidence="8">Uncharacterized protein</fullName>
    </submittedName>
</protein>
<dbReference type="OMA" id="FKKQWHR"/>
<dbReference type="STRING" id="37653.A0A0L8HHE1"/>
<feature type="transmembrane region" description="Helical" evidence="7">
    <location>
        <begin position="397"/>
        <end position="418"/>
    </location>
</feature>
<dbReference type="OrthoDB" id="409173at2759"/>
<dbReference type="Pfam" id="PF01566">
    <property type="entry name" value="Nramp"/>
    <property type="match status" value="1"/>
</dbReference>
<feature type="transmembrane region" description="Helical" evidence="7">
    <location>
        <begin position="307"/>
        <end position="329"/>
    </location>
</feature>
<feature type="region of interest" description="Disordered" evidence="6">
    <location>
        <begin position="1"/>
        <end position="69"/>
    </location>
</feature>
<reference evidence="8" key="1">
    <citation type="submission" date="2015-07" db="EMBL/GenBank/DDBJ databases">
        <title>MeaNS - Measles Nucleotide Surveillance Program.</title>
        <authorList>
            <person name="Tran T."/>
            <person name="Druce J."/>
        </authorList>
    </citation>
    <scope>NUCLEOTIDE SEQUENCE</scope>
    <source>
        <strain evidence="8">UCB-OBI-ISO-001</strain>
        <tissue evidence="8">Gonad</tissue>
    </source>
</reference>
<dbReference type="PANTHER" id="PTHR11706:SF81">
    <property type="entry name" value="METAL TRANSPORTER NRAMP1 HOMOLOG ISOFORM X1"/>
    <property type="match status" value="1"/>
</dbReference>
<dbReference type="GO" id="GO:0005886">
    <property type="term" value="C:plasma membrane"/>
    <property type="evidence" value="ECO:0007669"/>
    <property type="project" value="TreeGrafter"/>
</dbReference>
<keyword evidence="4 7" id="KW-1133">Transmembrane helix</keyword>
<feature type="transmembrane region" description="Helical" evidence="7">
    <location>
        <begin position="488"/>
        <end position="510"/>
    </location>
</feature>
<feature type="transmembrane region" description="Helical" evidence="7">
    <location>
        <begin position="114"/>
        <end position="135"/>
    </location>
</feature>
<evidence type="ECO:0000256" key="4">
    <source>
        <dbReference type="ARBA" id="ARBA00022989"/>
    </source>
</evidence>
<dbReference type="GO" id="GO:0005381">
    <property type="term" value="F:iron ion transmembrane transporter activity"/>
    <property type="evidence" value="ECO:0007669"/>
    <property type="project" value="TreeGrafter"/>
</dbReference>
<evidence type="ECO:0000256" key="6">
    <source>
        <dbReference type="SAM" id="MobiDB-lite"/>
    </source>
</evidence>
<evidence type="ECO:0000256" key="5">
    <source>
        <dbReference type="ARBA" id="ARBA00023136"/>
    </source>
</evidence>
<evidence type="ECO:0000256" key="2">
    <source>
        <dbReference type="ARBA" id="ARBA00006670"/>
    </source>
</evidence>
<feature type="transmembrane region" description="Helical" evidence="7">
    <location>
        <begin position="187"/>
        <end position="208"/>
    </location>
</feature>
<comment type="similarity">
    <text evidence="2">Belongs to the NRAMP family.</text>
</comment>
<dbReference type="KEGG" id="obi:106870691"/>
<dbReference type="InterPro" id="IPR001046">
    <property type="entry name" value="NRAMP_fam"/>
</dbReference>
<dbReference type="PANTHER" id="PTHR11706">
    <property type="entry name" value="SOLUTE CARRIER PROTEIN FAMILY 11 MEMBER"/>
    <property type="match status" value="1"/>
</dbReference>
<feature type="transmembrane region" description="Helical" evidence="7">
    <location>
        <begin position="265"/>
        <end position="286"/>
    </location>
</feature>
<accession>A0A0L8HHE1</accession>
<name>A0A0L8HHE1_OCTBM</name>
<dbReference type="NCBIfam" id="NF037982">
    <property type="entry name" value="Nramp_1"/>
    <property type="match status" value="1"/>
</dbReference>
<dbReference type="GO" id="GO:0010008">
    <property type="term" value="C:endosome membrane"/>
    <property type="evidence" value="ECO:0007669"/>
    <property type="project" value="TreeGrafter"/>
</dbReference>
<organism evidence="8">
    <name type="scientific">Octopus bimaculoides</name>
    <name type="common">California two-spotted octopus</name>
    <dbReference type="NCBI Taxonomy" id="37653"/>
    <lineage>
        <taxon>Eukaryota</taxon>
        <taxon>Metazoa</taxon>
        <taxon>Spiralia</taxon>
        <taxon>Lophotrochozoa</taxon>
        <taxon>Mollusca</taxon>
        <taxon>Cephalopoda</taxon>
        <taxon>Coleoidea</taxon>
        <taxon>Octopodiformes</taxon>
        <taxon>Octopoda</taxon>
        <taxon>Incirrata</taxon>
        <taxon>Octopodidae</taxon>
        <taxon>Octopus</taxon>
    </lineage>
</organism>
<feature type="compositionally biased region" description="Polar residues" evidence="6">
    <location>
        <begin position="1"/>
        <end position="14"/>
    </location>
</feature>
<evidence type="ECO:0000256" key="3">
    <source>
        <dbReference type="ARBA" id="ARBA00022692"/>
    </source>
</evidence>
<dbReference type="GO" id="GO:0015086">
    <property type="term" value="F:cadmium ion transmembrane transporter activity"/>
    <property type="evidence" value="ECO:0007669"/>
    <property type="project" value="TreeGrafter"/>
</dbReference>
<proteinExistence type="inferred from homology"/>
<dbReference type="PRINTS" id="PR00447">
    <property type="entry name" value="NATRESASSCMP"/>
</dbReference>
<feature type="transmembrane region" description="Helical" evidence="7">
    <location>
        <begin position="215"/>
        <end position="238"/>
    </location>
</feature>
<keyword evidence="3 7" id="KW-0812">Transmembrane</keyword>
<feature type="transmembrane region" description="Helical" evidence="7">
    <location>
        <begin position="462"/>
        <end position="482"/>
    </location>
</feature>
<dbReference type="AlphaFoldDB" id="A0A0L8HHE1"/>
<feature type="transmembrane region" description="Helical" evidence="7">
    <location>
        <begin position="79"/>
        <end position="94"/>
    </location>
</feature>
<evidence type="ECO:0000256" key="7">
    <source>
        <dbReference type="SAM" id="Phobius"/>
    </source>
</evidence>
<comment type="subcellular location">
    <subcellularLocation>
        <location evidence="1">Membrane</location>
        <topology evidence="1">Multi-pass membrane protein</topology>
    </subcellularLocation>
</comment>
<evidence type="ECO:0000313" key="8">
    <source>
        <dbReference type="EMBL" id="KOF88554.1"/>
    </source>
</evidence>
<dbReference type="EMBL" id="KQ418168">
    <property type="protein sequence ID" value="KOF88554.1"/>
    <property type="molecule type" value="Genomic_DNA"/>
</dbReference>
<feature type="compositionally biased region" description="Basic and acidic residues" evidence="6">
    <location>
        <begin position="17"/>
        <end position="31"/>
    </location>
</feature>
<feature type="compositionally biased region" description="Low complexity" evidence="6">
    <location>
        <begin position="60"/>
        <end position="69"/>
    </location>
</feature>
<evidence type="ECO:0000256" key="1">
    <source>
        <dbReference type="ARBA" id="ARBA00004141"/>
    </source>
</evidence>
<sequence>MTAVHRNNTQQPSNDVLPEKSADEQTEKLLTDDDDDDEQNNCPSPGDQTNHVEAGVPADNINPNPNINTNPRRFSFRKLWAFTGPGFLMSIAYLDPGNIESDLQTGVIVKYKLLWMLFWSTFMGLILQLLAARLGSVTGENLAQVCRKEYPKGPRILLWLMIELAIIGSDIQEVIGSAIAINLLSNGLIPVWAGVLITGLDTFTFLFLENLGLKILEGFFGLLITMMAVCFMYLFIIIKPDFVEIMKGLAIPWCKDCSKDGIQQMAGIIGAVVMPHNIYLHSALVLSRPIDRTDKRNIKEANMYYSIESSLALFVSFIINMFVVTVFAATNLPNDSATLGDAGNWLASHFNIPALKIIWAVGVLASGQSSTMTGTYTGQFVMEGFLNIRWPKWQRVLMTRSIAMVPTILVILFAHKFLDPLNNWLNVLQSVELPFALFPILHFTSSLKIMNDFKNGKILQSVVWFLAILDIGVNIYLVSFYINSENPWYVYLIVTFVGLLYFMFVLYLGIGKKNCLKLKIFVLRCLRRISDLPAFEREEQIAYEILQEQY</sequence>
<dbReference type="GO" id="GO:0005384">
    <property type="term" value="F:manganese ion transmembrane transporter activity"/>
    <property type="evidence" value="ECO:0007669"/>
    <property type="project" value="TreeGrafter"/>
</dbReference>
<feature type="transmembrane region" description="Helical" evidence="7">
    <location>
        <begin position="156"/>
        <end position="181"/>
    </location>
</feature>
<dbReference type="NCBIfam" id="TIGR01197">
    <property type="entry name" value="nramp"/>
    <property type="match status" value="1"/>
</dbReference>
<gene>
    <name evidence="8" type="ORF">OCBIM_22014682mg</name>
</gene>
<keyword evidence="5 7" id="KW-0472">Membrane</keyword>
<feature type="compositionally biased region" description="Polar residues" evidence="6">
    <location>
        <begin position="40"/>
        <end position="51"/>
    </location>
</feature>